<evidence type="ECO:0000313" key="3">
    <source>
        <dbReference type="Proteomes" id="UP001497525"/>
    </source>
</evidence>
<dbReference type="AlphaFoldDB" id="A0AAV2TIT0"/>
<evidence type="ECO:0000259" key="1">
    <source>
        <dbReference type="Pfam" id="PF13679"/>
    </source>
</evidence>
<dbReference type="Proteomes" id="UP001497525">
    <property type="component" value="Unassembled WGS sequence"/>
</dbReference>
<dbReference type="EMBL" id="CAXLJL010000290">
    <property type="protein sequence ID" value="CAL5136247.1"/>
    <property type="molecule type" value="Genomic_DNA"/>
</dbReference>
<sequence length="373" mass="41702">MPNFRYVVDIGSGLGHLPNSIARRLINDTNGCCSQKDNVSQMESVGNADSNNSFKPVCVIAVECNESMHIKACRSIDKTLQDNGVAELGLQHIERLLFRVEASDLDKLKSEITTAFLRRQRVTDEESVEPSAPPDYLVCGLHCCGDLGPSVIRLFNSHQQARSLLLVGCCYHKMALDTFPMSPLLREAMSQLVQLGTSLITESTFRLACQWSPCSWFTWCARDFNKHRLQFVGRTLLSHLQRHSKKSVITKERKSRRKNPSEIVGIKQLLDNPNLAFAQILPLLLAELCTELELDSEEMLSIIPATELEHLWTLTPGILAIQQLLQPLLEALILADRVWAVRSATGDGCYAGLVRLFEPHVSPRCIALVACRK</sequence>
<organism evidence="2 3">
    <name type="scientific">Calicophoron daubneyi</name>
    <name type="common">Rumen fluke</name>
    <name type="synonym">Paramphistomum daubneyi</name>
    <dbReference type="NCBI Taxonomy" id="300641"/>
    <lineage>
        <taxon>Eukaryota</taxon>
        <taxon>Metazoa</taxon>
        <taxon>Spiralia</taxon>
        <taxon>Lophotrochozoa</taxon>
        <taxon>Platyhelminthes</taxon>
        <taxon>Trematoda</taxon>
        <taxon>Digenea</taxon>
        <taxon>Plagiorchiida</taxon>
        <taxon>Pronocephalata</taxon>
        <taxon>Paramphistomoidea</taxon>
        <taxon>Paramphistomidae</taxon>
        <taxon>Calicophoron</taxon>
    </lineage>
</organism>
<proteinExistence type="predicted"/>
<dbReference type="PANTHER" id="PTHR12496">
    <property type="entry name" value="CGI-41 METHYLTRANSFERASE"/>
    <property type="match status" value="1"/>
</dbReference>
<accession>A0AAV2TIT0</accession>
<protein>
    <recommendedName>
        <fullName evidence="1">Methyltransferase domain-containing protein</fullName>
    </recommendedName>
</protein>
<evidence type="ECO:0000313" key="2">
    <source>
        <dbReference type="EMBL" id="CAL5136247.1"/>
    </source>
</evidence>
<reference evidence="2" key="1">
    <citation type="submission" date="2024-06" db="EMBL/GenBank/DDBJ databases">
        <authorList>
            <person name="Liu X."/>
            <person name="Lenzi L."/>
            <person name="Haldenby T S."/>
            <person name="Uol C."/>
        </authorList>
    </citation>
    <scope>NUCLEOTIDE SEQUENCE</scope>
</reference>
<dbReference type="InterPro" id="IPR052220">
    <property type="entry name" value="METTL25"/>
</dbReference>
<dbReference type="PANTHER" id="PTHR12496:SF0">
    <property type="entry name" value="METHYLTRANSFERASE DOMAIN-CONTAINING PROTEIN"/>
    <property type="match status" value="1"/>
</dbReference>
<comment type="caution">
    <text evidence="2">The sequence shown here is derived from an EMBL/GenBank/DDBJ whole genome shotgun (WGS) entry which is preliminary data.</text>
</comment>
<feature type="domain" description="Methyltransferase" evidence="1">
    <location>
        <begin position="6"/>
        <end position="175"/>
    </location>
</feature>
<gene>
    <name evidence="2" type="ORF">CDAUBV1_LOCUS10318</name>
</gene>
<dbReference type="InterPro" id="IPR025714">
    <property type="entry name" value="Methyltranfer_dom"/>
</dbReference>
<dbReference type="Pfam" id="PF13679">
    <property type="entry name" value="Methyltransf_32"/>
    <property type="match status" value="1"/>
</dbReference>
<name>A0AAV2TIT0_CALDB</name>